<evidence type="ECO:0000259" key="4">
    <source>
        <dbReference type="SMART" id="SM00672"/>
    </source>
</evidence>
<evidence type="ECO:0000256" key="2">
    <source>
        <dbReference type="ARBA" id="ARBA00022679"/>
    </source>
</evidence>
<feature type="domain" description="Glycosyl transferase CAP10" evidence="4">
    <location>
        <begin position="294"/>
        <end position="520"/>
    </location>
</feature>
<keyword evidence="6" id="KW-1185">Reference proteome</keyword>
<dbReference type="PANTHER" id="PTHR12203:SF35">
    <property type="entry name" value="PROTEIN O-GLUCOSYLTRANSFERASE 1"/>
    <property type="match status" value="1"/>
</dbReference>
<dbReference type="AlphaFoldDB" id="A0ABD3MZG2"/>
<dbReference type="Pfam" id="PF05686">
    <property type="entry name" value="Glyco_transf_90"/>
    <property type="match status" value="1"/>
</dbReference>
<comment type="caution">
    <text evidence="5">The sequence shown here is derived from an EMBL/GenBank/DDBJ whole genome shotgun (WGS) entry which is preliminary data.</text>
</comment>
<sequence>MNAAVNGIAHNNGTMTSHPKFSSTSRIRQILPVASLLLCMTACLPIILVSDFNTDDIYNQFRVMKRKIITTLESIPKPTPRIKYPGPIPSYSLVNVMQTLPLFHDSFGVLVYDPPSDTFIAHYSTKIMWTPGCHKLVMAFKNTANTLRELFSDRFNPNLNGNSELILAIGSGDYPKVKFNNCLLEQRGDCFPTESDGEGNIVMSPILQFSSVFRRPLLPTMIAMPLPQPNHLGCFHDWSVHHGVCSNFLPRTPKNPKGLVFGETIGMRYHDLIPQIVWRGTDFTYLQKMFPSLRRPNFEMDVVLKTQSSSRWVDKRLAATAAMREVYSTLVPRWKGVVWTAEAEREAERASKASARKSWLKKSDVYQQQVLPWCNIKFASAMYMGSNTRVSELDYYKQFEEYGIPAVGEHMSIEELGQYKYHIDLGGGGGTTWSGTLEKLALPGVLFHHITPTKDYLHDMLEAWVHYIPIKADLSDLREKFEWAEAHPHKAKTISDNATRLMKKLGTAKGFEEMFRKYYEWPLRQVVEAYQPVNQQVGGSNWREALLQMGGDHLRPIMQCDGYYNHGCEYLVDDIDFVVRRGPKKGTESAVENTPAVEETNE</sequence>
<dbReference type="InterPro" id="IPR051091">
    <property type="entry name" value="O-Glucosyltr/Glycosyltrsf_90"/>
</dbReference>
<comment type="similarity">
    <text evidence="1">Belongs to the glycosyltransferase 90 family.</text>
</comment>
<protein>
    <recommendedName>
        <fullName evidence="4">Glycosyl transferase CAP10 domain-containing protein</fullName>
    </recommendedName>
</protein>
<keyword evidence="3" id="KW-0812">Transmembrane</keyword>
<name>A0ABD3MZG2_9STRA</name>
<organism evidence="5 6">
    <name type="scientific">Discostella pseudostelligera</name>
    <dbReference type="NCBI Taxonomy" id="259834"/>
    <lineage>
        <taxon>Eukaryota</taxon>
        <taxon>Sar</taxon>
        <taxon>Stramenopiles</taxon>
        <taxon>Ochrophyta</taxon>
        <taxon>Bacillariophyta</taxon>
        <taxon>Coscinodiscophyceae</taxon>
        <taxon>Thalassiosirophycidae</taxon>
        <taxon>Stephanodiscales</taxon>
        <taxon>Stephanodiscaceae</taxon>
        <taxon>Discostella</taxon>
    </lineage>
</organism>
<accession>A0ABD3MZG2</accession>
<evidence type="ECO:0000313" key="6">
    <source>
        <dbReference type="Proteomes" id="UP001530293"/>
    </source>
</evidence>
<reference evidence="5 6" key="1">
    <citation type="submission" date="2024-10" db="EMBL/GenBank/DDBJ databases">
        <title>Updated reference genomes for cyclostephanoid diatoms.</title>
        <authorList>
            <person name="Roberts W.R."/>
            <person name="Alverson A.J."/>
        </authorList>
    </citation>
    <scope>NUCLEOTIDE SEQUENCE [LARGE SCALE GENOMIC DNA]</scope>
    <source>
        <strain evidence="5 6">AJA232-27</strain>
    </source>
</reference>
<keyword evidence="3" id="KW-0472">Membrane</keyword>
<dbReference type="SMART" id="SM00672">
    <property type="entry name" value="CAP10"/>
    <property type="match status" value="1"/>
</dbReference>
<evidence type="ECO:0000256" key="3">
    <source>
        <dbReference type="SAM" id="Phobius"/>
    </source>
</evidence>
<keyword evidence="3" id="KW-1133">Transmembrane helix</keyword>
<feature type="transmembrane region" description="Helical" evidence="3">
    <location>
        <begin position="30"/>
        <end position="49"/>
    </location>
</feature>
<keyword evidence="2" id="KW-0808">Transferase</keyword>
<evidence type="ECO:0000313" key="5">
    <source>
        <dbReference type="EMBL" id="KAL3768767.1"/>
    </source>
</evidence>
<dbReference type="Proteomes" id="UP001530293">
    <property type="component" value="Unassembled WGS sequence"/>
</dbReference>
<gene>
    <name evidence="5" type="ORF">ACHAWU_006868</name>
</gene>
<dbReference type="PANTHER" id="PTHR12203">
    <property type="entry name" value="KDEL LYS-ASP-GLU-LEU CONTAINING - RELATED"/>
    <property type="match status" value="1"/>
</dbReference>
<dbReference type="InterPro" id="IPR006598">
    <property type="entry name" value="CAP10"/>
</dbReference>
<proteinExistence type="inferred from homology"/>
<evidence type="ECO:0000256" key="1">
    <source>
        <dbReference type="ARBA" id="ARBA00010118"/>
    </source>
</evidence>
<dbReference type="EMBL" id="JALLBG020000062">
    <property type="protein sequence ID" value="KAL3768767.1"/>
    <property type="molecule type" value="Genomic_DNA"/>
</dbReference>
<dbReference type="GO" id="GO:0016740">
    <property type="term" value="F:transferase activity"/>
    <property type="evidence" value="ECO:0007669"/>
    <property type="project" value="UniProtKB-KW"/>
</dbReference>